<evidence type="ECO:0000313" key="9">
    <source>
        <dbReference type="Proteomes" id="UP000310168"/>
    </source>
</evidence>
<comment type="caution">
    <text evidence="8">The sequence shown here is derived from an EMBL/GenBank/DDBJ whole genome shotgun (WGS) entry which is preliminary data.</text>
</comment>
<organism evidence="8 9">
    <name type="scientific">Brachyspira catarrhinii</name>
    <dbReference type="NCBI Taxonomy" id="2528966"/>
    <lineage>
        <taxon>Bacteria</taxon>
        <taxon>Pseudomonadati</taxon>
        <taxon>Spirochaetota</taxon>
        <taxon>Spirochaetia</taxon>
        <taxon>Brachyspirales</taxon>
        <taxon>Brachyspiraceae</taxon>
        <taxon>Brachyspira</taxon>
    </lineage>
</organism>
<name>A0ABY2TPK2_9SPIR</name>
<evidence type="ECO:0000256" key="4">
    <source>
        <dbReference type="ARBA" id="ARBA00022759"/>
    </source>
</evidence>
<keyword evidence="7" id="KW-0346">Stress response</keyword>
<dbReference type="Gene3D" id="3.30.920.30">
    <property type="entry name" value="Hypothetical protein"/>
    <property type="match status" value="1"/>
</dbReference>
<evidence type="ECO:0000256" key="6">
    <source>
        <dbReference type="ARBA" id="ARBA00022884"/>
    </source>
</evidence>
<dbReference type="Pfam" id="PF07927">
    <property type="entry name" value="HicA_toxin"/>
    <property type="match status" value="1"/>
</dbReference>
<dbReference type="EMBL" id="SJDU01000232">
    <property type="protein sequence ID" value="TKZ33470.1"/>
    <property type="molecule type" value="Genomic_DNA"/>
</dbReference>
<protein>
    <submittedName>
        <fullName evidence="8">Addiction module toxin, HicA family</fullName>
    </submittedName>
</protein>
<dbReference type="Proteomes" id="UP000310168">
    <property type="component" value="Unassembled WGS sequence"/>
</dbReference>
<gene>
    <name evidence="8" type="ORF">EZH24_08570</name>
</gene>
<evidence type="ECO:0000256" key="3">
    <source>
        <dbReference type="ARBA" id="ARBA00022722"/>
    </source>
</evidence>
<dbReference type="SUPFAM" id="SSF54786">
    <property type="entry name" value="YcfA/nrd intein domain"/>
    <property type="match status" value="1"/>
</dbReference>
<evidence type="ECO:0000313" key="8">
    <source>
        <dbReference type="EMBL" id="TKZ33470.1"/>
    </source>
</evidence>
<evidence type="ECO:0000256" key="5">
    <source>
        <dbReference type="ARBA" id="ARBA00022801"/>
    </source>
</evidence>
<evidence type="ECO:0000256" key="1">
    <source>
        <dbReference type="ARBA" id="ARBA00006620"/>
    </source>
</evidence>
<dbReference type="PANTHER" id="PTHR34873:SF3">
    <property type="entry name" value="ADDICTION MODULE TOXIN, HICA FAMILY"/>
    <property type="match status" value="1"/>
</dbReference>
<keyword evidence="3" id="KW-0540">Nuclease</keyword>
<keyword evidence="2" id="KW-1277">Toxin-antitoxin system</keyword>
<dbReference type="InterPro" id="IPR012933">
    <property type="entry name" value="HicA_mRNA_interferase"/>
</dbReference>
<dbReference type="InterPro" id="IPR038570">
    <property type="entry name" value="HicA_sf"/>
</dbReference>
<sequence>MKAREIIRILEKDGWVRVKSGNGHLQFKHPAKRGRVTVPYHSNHDLSKKTLKSIFIQAKLDL</sequence>
<evidence type="ECO:0000256" key="7">
    <source>
        <dbReference type="ARBA" id="ARBA00023016"/>
    </source>
</evidence>
<comment type="similarity">
    <text evidence="1">Belongs to the HicA mRNA interferase family.</text>
</comment>
<evidence type="ECO:0000256" key="2">
    <source>
        <dbReference type="ARBA" id="ARBA00022649"/>
    </source>
</evidence>
<proteinExistence type="inferred from homology"/>
<dbReference type="PANTHER" id="PTHR34873">
    <property type="entry name" value="SSR1766 PROTEIN"/>
    <property type="match status" value="1"/>
</dbReference>
<dbReference type="RefSeq" id="WP_137998753.1">
    <property type="nucleotide sequence ID" value="NZ_SJDU01000232.1"/>
</dbReference>
<keyword evidence="5" id="KW-0378">Hydrolase</keyword>
<keyword evidence="9" id="KW-1185">Reference proteome</keyword>
<accession>A0ABY2TPK2</accession>
<keyword evidence="6" id="KW-0694">RNA-binding</keyword>
<keyword evidence="4" id="KW-0255">Endonuclease</keyword>
<reference evidence="8 9" key="1">
    <citation type="journal article" date="2019" name="Anaerobe">
        <title>Brachyspira catarrhinii sp. nov., an anaerobic intestinal spirochaete isolated from vervet monkeys may have been misidentified as Brachyspira aalborgi in previous studies.</title>
        <authorList>
            <person name="Phillips N.D."/>
            <person name="La T."/>
            <person name="Hampson D.J."/>
        </authorList>
    </citation>
    <scope>NUCLEOTIDE SEQUENCE [LARGE SCALE GENOMIC DNA]</scope>
    <source>
        <strain evidence="8 9">Z12</strain>
    </source>
</reference>